<dbReference type="GO" id="GO:0006310">
    <property type="term" value="P:DNA recombination"/>
    <property type="evidence" value="ECO:0007669"/>
    <property type="project" value="InterPro"/>
</dbReference>
<dbReference type="eggNOG" id="COG1793">
    <property type="taxonomic scope" value="Bacteria"/>
</dbReference>
<keyword evidence="4" id="KW-0227">DNA damage</keyword>
<dbReference type="SUPFAM" id="SSF50249">
    <property type="entry name" value="Nucleic acid-binding proteins"/>
    <property type="match status" value="1"/>
</dbReference>
<dbReference type="InterPro" id="IPR016059">
    <property type="entry name" value="DNA_ligase_ATP-dep_CS"/>
</dbReference>
<dbReference type="CDD" id="cd08041">
    <property type="entry name" value="OBF_kDNA_ligase_like"/>
    <property type="match status" value="1"/>
</dbReference>
<dbReference type="EMBL" id="ACYG01000032">
    <property type="protein sequence ID" value="EEV16324.1"/>
    <property type="molecule type" value="Genomic_DNA"/>
</dbReference>
<protein>
    <submittedName>
        <fullName evidence="8">ATP-dependent DNA ligase domain protein</fullName>
        <ecNumber evidence="8">6.5.1.1</ecNumber>
    </submittedName>
</protein>
<dbReference type="Gene3D" id="2.40.50.140">
    <property type="entry name" value="Nucleic acid-binding proteins"/>
    <property type="match status" value="1"/>
</dbReference>
<dbReference type="GO" id="GO:0006281">
    <property type="term" value="P:DNA repair"/>
    <property type="evidence" value="ECO:0007669"/>
    <property type="project" value="UniProtKB-KW"/>
</dbReference>
<dbReference type="Pfam" id="PF14743">
    <property type="entry name" value="DNA_ligase_OB_2"/>
    <property type="match status" value="1"/>
</dbReference>
<evidence type="ECO:0000256" key="4">
    <source>
        <dbReference type="ARBA" id="ARBA00022763"/>
    </source>
</evidence>
<evidence type="ECO:0000313" key="9">
    <source>
        <dbReference type="Proteomes" id="UP000005709"/>
    </source>
</evidence>
<dbReference type="STRING" id="824.CGRAC_1499"/>
<dbReference type="NCBIfam" id="NF006592">
    <property type="entry name" value="PRK09125.1"/>
    <property type="match status" value="1"/>
</dbReference>
<dbReference type="Proteomes" id="UP000005709">
    <property type="component" value="Unassembled WGS sequence"/>
</dbReference>
<dbReference type="Gene3D" id="3.30.1490.70">
    <property type="match status" value="1"/>
</dbReference>
<dbReference type="AlphaFoldDB" id="C8PLL2"/>
<feature type="domain" description="ATP-dependent DNA ligase family profile" evidence="7">
    <location>
        <begin position="129"/>
        <end position="204"/>
    </location>
</feature>
<keyword evidence="3" id="KW-0235">DNA replication</keyword>
<gene>
    <name evidence="8" type="ORF">CAMGR0001_2022</name>
</gene>
<proteinExistence type="predicted"/>
<dbReference type="GO" id="GO:0003910">
    <property type="term" value="F:DNA ligase (ATP) activity"/>
    <property type="evidence" value="ECO:0007669"/>
    <property type="project" value="UniProtKB-EC"/>
</dbReference>
<dbReference type="InterPro" id="IPR050326">
    <property type="entry name" value="NAD_dep_DNA_ligaseB"/>
</dbReference>
<dbReference type="PROSITE" id="PS50160">
    <property type="entry name" value="DNA_LIGASE_A3"/>
    <property type="match status" value="1"/>
</dbReference>
<evidence type="ECO:0000313" key="8">
    <source>
        <dbReference type="EMBL" id="EEV16324.1"/>
    </source>
</evidence>
<comment type="cofactor">
    <cofactor evidence="1">
        <name>a divalent metal cation</name>
        <dbReference type="ChEBI" id="CHEBI:60240"/>
    </cofactor>
</comment>
<dbReference type="PROSITE" id="PS00333">
    <property type="entry name" value="DNA_LIGASE_A2"/>
    <property type="match status" value="1"/>
</dbReference>
<keyword evidence="2 8" id="KW-0436">Ligase</keyword>
<evidence type="ECO:0000256" key="6">
    <source>
        <dbReference type="ARBA" id="ARBA00034003"/>
    </source>
</evidence>
<sequence length="284" mass="31705">MRSEIFKILKGAVLGALFLVCGAIADEAKFKPMLLKEYVPGMNITGWVVSEKLDGVRAIWDGKNLRSRRGKIINAPEGWSAGFPPFFVDGELYTARGEFEQLVSIVSSSVPDERWSRVKFYAFDLPKEQKNLSAKMEILRNFIASSGAQNLLIVQQTPVSTHADVQVYFDRVIASGGEGVVLRDPNALYESGRSDKILKYKKTHDSDCKVVKINPGYSKNEGKMGSLSCVDLRSGVKFKVGTGFSDEMRANPPKVGTIITYQYQNLTREKKPRFPVFLRVRPAI</sequence>
<keyword evidence="5" id="KW-0234">DNA repair</keyword>
<reference evidence="8 9" key="1">
    <citation type="submission" date="2009-07" db="EMBL/GenBank/DDBJ databases">
        <authorList>
            <person name="Madupu R."/>
            <person name="Sebastian Y."/>
            <person name="Durkin A.S."/>
            <person name="Torralba M."/>
            <person name="Methe B."/>
            <person name="Sutton G.G."/>
            <person name="Strausberg R.L."/>
            <person name="Nelson K.E."/>
        </authorList>
    </citation>
    <scope>NUCLEOTIDE SEQUENCE [LARGE SCALE GENOMIC DNA]</scope>
    <source>
        <strain evidence="8 9">RM3268</strain>
    </source>
</reference>
<name>C8PLL2_9BACT</name>
<dbReference type="Gene3D" id="3.30.470.30">
    <property type="entry name" value="DNA ligase/mRNA capping enzyme"/>
    <property type="match status" value="1"/>
</dbReference>
<dbReference type="PANTHER" id="PTHR47810:SF1">
    <property type="entry name" value="DNA LIGASE B"/>
    <property type="match status" value="1"/>
</dbReference>
<dbReference type="Pfam" id="PF01068">
    <property type="entry name" value="DNA_ligase_A_M"/>
    <property type="match status" value="1"/>
</dbReference>
<dbReference type="GO" id="GO:0005524">
    <property type="term" value="F:ATP binding"/>
    <property type="evidence" value="ECO:0007669"/>
    <property type="project" value="InterPro"/>
</dbReference>
<dbReference type="EC" id="6.5.1.1" evidence="8"/>
<evidence type="ECO:0000256" key="2">
    <source>
        <dbReference type="ARBA" id="ARBA00022598"/>
    </source>
</evidence>
<accession>C8PLL2</accession>
<evidence type="ECO:0000256" key="3">
    <source>
        <dbReference type="ARBA" id="ARBA00022705"/>
    </source>
</evidence>
<comment type="catalytic activity">
    <reaction evidence="6">
        <text>ATP + (deoxyribonucleotide)n-3'-hydroxyl + 5'-phospho-(deoxyribonucleotide)m = (deoxyribonucleotide)n+m + AMP + diphosphate.</text>
        <dbReference type="EC" id="6.5.1.1"/>
    </reaction>
</comment>
<evidence type="ECO:0000259" key="7">
    <source>
        <dbReference type="PROSITE" id="PS50160"/>
    </source>
</evidence>
<dbReference type="InterPro" id="IPR012340">
    <property type="entry name" value="NA-bd_OB-fold"/>
</dbReference>
<dbReference type="RefSeq" id="WP_005873300.1">
    <property type="nucleotide sequence ID" value="NZ_ACYG01000032.1"/>
</dbReference>
<evidence type="ECO:0000256" key="5">
    <source>
        <dbReference type="ARBA" id="ARBA00023204"/>
    </source>
</evidence>
<dbReference type="OrthoDB" id="9767858at2"/>
<dbReference type="InterPro" id="IPR012310">
    <property type="entry name" value="DNA_ligase_ATP-dep_cent"/>
</dbReference>
<dbReference type="PANTHER" id="PTHR47810">
    <property type="entry name" value="DNA LIGASE"/>
    <property type="match status" value="1"/>
</dbReference>
<keyword evidence="9" id="KW-1185">Reference proteome</keyword>
<evidence type="ECO:0000256" key="1">
    <source>
        <dbReference type="ARBA" id="ARBA00001968"/>
    </source>
</evidence>
<dbReference type="InterPro" id="IPR029319">
    <property type="entry name" value="DNA_ligase_OB"/>
</dbReference>
<organism evidence="8 9">
    <name type="scientific">Campylobacter gracilis RM3268</name>
    <dbReference type="NCBI Taxonomy" id="553220"/>
    <lineage>
        <taxon>Bacteria</taxon>
        <taxon>Pseudomonadati</taxon>
        <taxon>Campylobacterota</taxon>
        <taxon>Epsilonproteobacteria</taxon>
        <taxon>Campylobacterales</taxon>
        <taxon>Campylobacteraceae</taxon>
        <taxon>Campylobacter</taxon>
    </lineage>
</organism>
<dbReference type="GO" id="GO:0006260">
    <property type="term" value="P:DNA replication"/>
    <property type="evidence" value="ECO:0007669"/>
    <property type="project" value="UniProtKB-KW"/>
</dbReference>
<comment type="caution">
    <text evidence="8">The sequence shown here is derived from an EMBL/GenBank/DDBJ whole genome shotgun (WGS) entry which is preliminary data.</text>
</comment>
<dbReference type="SUPFAM" id="SSF56091">
    <property type="entry name" value="DNA ligase/mRNA capping enzyme, catalytic domain"/>
    <property type="match status" value="1"/>
</dbReference>
<dbReference type="CDD" id="cd07896">
    <property type="entry name" value="Adenylation_kDNA_ligase_like"/>
    <property type="match status" value="1"/>
</dbReference>